<dbReference type="InterPro" id="IPR050463">
    <property type="entry name" value="Gfo/Idh/MocA_oxidrdct_glycsds"/>
</dbReference>
<protein>
    <submittedName>
        <fullName evidence="3">Gfo/Idh/MocA family oxidoreductase</fullName>
    </submittedName>
</protein>
<dbReference type="PANTHER" id="PTHR43818:SF5">
    <property type="entry name" value="OXIDOREDUCTASE FAMILY PROTEIN"/>
    <property type="match status" value="1"/>
</dbReference>
<dbReference type="Gene3D" id="3.40.50.720">
    <property type="entry name" value="NAD(P)-binding Rossmann-like Domain"/>
    <property type="match status" value="1"/>
</dbReference>
<name>A0A7S7NLW3_PALFE</name>
<dbReference type="EMBL" id="CP063849">
    <property type="protein sequence ID" value="QOY85993.1"/>
    <property type="molecule type" value="Genomic_DNA"/>
</dbReference>
<feature type="domain" description="Gfo/Idh/MocA-like oxidoreductase C-terminal" evidence="2">
    <location>
        <begin position="200"/>
        <end position="388"/>
    </location>
</feature>
<dbReference type="KEGG" id="pfer:IRI77_24680"/>
<dbReference type="Gene3D" id="3.30.360.10">
    <property type="entry name" value="Dihydrodipicolinate Reductase, domain 2"/>
    <property type="match status" value="1"/>
</dbReference>
<dbReference type="Proteomes" id="UP000593892">
    <property type="component" value="Chromosome"/>
</dbReference>
<dbReference type="GO" id="GO:0000166">
    <property type="term" value="F:nucleotide binding"/>
    <property type="evidence" value="ECO:0007669"/>
    <property type="project" value="InterPro"/>
</dbReference>
<dbReference type="Pfam" id="PF01408">
    <property type="entry name" value="GFO_IDH_MocA"/>
    <property type="match status" value="1"/>
</dbReference>
<reference evidence="3 4" key="1">
    <citation type="submission" date="2020-10" db="EMBL/GenBank/DDBJ databases">
        <title>Complete genome sequence of Paludibaculum fermentans P105T, a facultatively anaerobic acidobacterium capable of dissimilatory Fe(III) reduction.</title>
        <authorList>
            <person name="Dedysh S.N."/>
            <person name="Beletsky A.V."/>
            <person name="Kulichevskaya I.S."/>
            <person name="Mardanov A.V."/>
            <person name="Ravin N.V."/>
        </authorList>
    </citation>
    <scope>NUCLEOTIDE SEQUENCE [LARGE SCALE GENOMIC DNA]</scope>
    <source>
        <strain evidence="3 4">P105</strain>
    </source>
</reference>
<dbReference type="AlphaFoldDB" id="A0A7S7NLW3"/>
<proteinExistence type="predicted"/>
<keyword evidence="4" id="KW-1185">Reference proteome</keyword>
<feature type="domain" description="Gfo/Idh/MocA-like oxidoreductase N-terminal" evidence="1">
    <location>
        <begin position="27"/>
        <end position="150"/>
    </location>
</feature>
<evidence type="ECO:0000259" key="1">
    <source>
        <dbReference type="Pfam" id="PF01408"/>
    </source>
</evidence>
<gene>
    <name evidence="3" type="ORF">IRI77_24680</name>
</gene>
<sequence length="420" mass="46568">MTIINRREFLGAAAAASNALAQEKKLKLGLIGCGWFGGVDSTAAIAAGGVEFIGLCDVDSAHLDEMSAAIEKQQGSKPKGFKHYKDLLAMDGLDGLLIATPPHWHALPFIAACERKLPIYCEKPLAYDIREGRAMVNAWKKAGNIVQIGFQRRQSEAYQSVKDYIASGAPGPIIQVDVNIHYTAQPLDNKPQDPPATLDWDLWCGPAPKLPYSPNIGHKSWRLEETTGNGHMVDWGIHLIDATRKMLAESMPKRITAVGGLYEYKGRITTPDTLTAHFEFDKCPVVWRHRLWGAVERDPEFYNGVTFYGEKETIFVTDGRWIVMPKGRNAERRVTEVKSANELSQRHVSEWVKAVRAGTQPSVSPEEAFRSTATVQLGMISYKTGRTLQWDMASGKLLNDPAANKLLARAYRAPYKHPGV</sequence>
<dbReference type="PANTHER" id="PTHR43818">
    <property type="entry name" value="BCDNA.GH03377"/>
    <property type="match status" value="1"/>
</dbReference>
<dbReference type="InterPro" id="IPR036291">
    <property type="entry name" value="NAD(P)-bd_dom_sf"/>
</dbReference>
<dbReference type="SUPFAM" id="SSF51735">
    <property type="entry name" value="NAD(P)-binding Rossmann-fold domains"/>
    <property type="match status" value="1"/>
</dbReference>
<dbReference type="RefSeq" id="WP_194447662.1">
    <property type="nucleotide sequence ID" value="NZ_CP063849.1"/>
</dbReference>
<dbReference type="Pfam" id="PF02894">
    <property type="entry name" value="GFO_IDH_MocA_C"/>
    <property type="match status" value="1"/>
</dbReference>
<dbReference type="SUPFAM" id="SSF55347">
    <property type="entry name" value="Glyceraldehyde-3-phosphate dehydrogenase-like, C-terminal domain"/>
    <property type="match status" value="1"/>
</dbReference>
<evidence type="ECO:0000313" key="3">
    <source>
        <dbReference type="EMBL" id="QOY85993.1"/>
    </source>
</evidence>
<dbReference type="InterPro" id="IPR000683">
    <property type="entry name" value="Gfo/Idh/MocA-like_OxRdtase_N"/>
</dbReference>
<evidence type="ECO:0000259" key="2">
    <source>
        <dbReference type="Pfam" id="PF02894"/>
    </source>
</evidence>
<accession>A0A7S7NLW3</accession>
<organism evidence="3 4">
    <name type="scientific">Paludibaculum fermentans</name>
    <dbReference type="NCBI Taxonomy" id="1473598"/>
    <lineage>
        <taxon>Bacteria</taxon>
        <taxon>Pseudomonadati</taxon>
        <taxon>Acidobacteriota</taxon>
        <taxon>Terriglobia</taxon>
        <taxon>Bryobacterales</taxon>
        <taxon>Bryobacteraceae</taxon>
        <taxon>Paludibaculum</taxon>
    </lineage>
</organism>
<evidence type="ECO:0000313" key="4">
    <source>
        <dbReference type="Proteomes" id="UP000593892"/>
    </source>
</evidence>
<dbReference type="InterPro" id="IPR004104">
    <property type="entry name" value="Gfo/Idh/MocA-like_OxRdtase_C"/>
</dbReference>